<evidence type="ECO:0000313" key="3">
    <source>
        <dbReference type="Proteomes" id="UP000092444"/>
    </source>
</evidence>
<dbReference type="GO" id="GO:0043325">
    <property type="term" value="F:phosphatidylinositol-3,4-bisphosphate binding"/>
    <property type="evidence" value="ECO:0007669"/>
    <property type="project" value="TreeGrafter"/>
</dbReference>
<reference evidence="2" key="1">
    <citation type="submission" date="2020-05" db="UniProtKB">
        <authorList>
            <consortium name="EnsemblMetazoa"/>
        </authorList>
    </citation>
    <scope>IDENTIFICATION</scope>
    <source>
        <strain evidence="2">Yale</strain>
    </source>
</reference>
<evidence type="ECO:0000313" key="2">
    <source>
        <dbReference type="EnsemblMetazoa" id="GMOY004792-PA"/>
    </source>
</evidence>
<sequence length="290" mass="33314">MLENLKSLTHFNPFKRYHVIKVITPTLKPAKHSHVDKIIALSHRLRDAHVIWQTAENASLTDNAYTTWKFCVLLHKVLRLGPKEVIHDSSDYFSLIQSSSIHWEKQNNLTYYCIAAYWKVLYGRIWFLCNYGNFTNNLDCDASHIDDYGENCRISLLMDIFDYQEHLNGLLFIVLSALDVQSLINSGDSRQTFFLAQALPNAVSDSDTLYGYAYLLVKSLRLQLPPATSADLYTRFSSIYTIVQEIFDQISFMQMNFGNLFDIPKFTTTLCLDIPQVALQEPTAPSLMDC</sequence>
<evidence type="ECO:0000259" key="1">
    <source>
        <dbReference type="Pfam" id="PF07651"/>
    </source>
</evidence>
<dbReference type="VEuPathDB" id="VectorBase:GMOY004792"/>
<dbReference type="STRING" id="37546.A0A1B0FLP2"/>
<organism evidence="2 3">
    <name type="scientific">Glossina morsitans morsitans</name>
    <name type="common">Savannah tsetse fly</name>
    <dbReference type="NCBI Taxonomy" id="37546"/>
    <lineage>
        <taxon>Eukaryota</taxon>
        <taxon>Metazoa</taxon>
        <taxon>Ecdysozoa</taxon>
        <taxon>Arthropoda</taxon>
        <taxon>Hexapoda</taxon>
        <taxon>Insecta</taxon>
        <taxon>Pterygota</taxon>
        <taxon>Neoptera</taxon>
        <taxon>Endopterygota</taxon>
        <taxon>Diptera</taxon>
        <taxon>Brachycera</taxon>
        <taxon>Muscomorpha</taxon>
        <taxon>Hippoboscoidea</taxon>
        <taxon>Glossinidae</taxon>
        <taxon>Glossina</taxon>
    </lineage>
</organism>
<dbReference type="GO" id="GO:0032051">
    <property type="term" value="F:clathrin light chain binding"/>
    <property type="evidence" value="ECO:0007669"/>
    <property type="project" value="TreeGrafter"/>
</dbReference>
<dbReference type="Gene3D" id="1.25.40.90">
    <property type="match status" value="1"/>
</dbReference>
<dbReference type="AlphaFoldDB" id="A0A1B0FLP2"/>
<dbReference type="GO" id="GO:0006897">
    <property type="term" value="P:endocytosis"/>
    <property type="evidence" value="ECO:0007669"/>
    <property type="project" value="InterPro"/>
</dbReference>
<dbReference type="SUPFAM" id="SSF48464">
    <property type="entry name" value="ENTH/VHS domain"/>
    <property type="match status" value="1"/>
</dbReference>
<dbReference type="Proteomes" id="UP000092444">
    <property type="component" value="Unassembled WGS sequence"/>
</dbReference>
<dbReference type="GO" id="GO:0030864">
    <property type="term" value="C:cortical actin cytoskeleton"/>
    <property type="evidence" value="ECO:0007669"/>
    <property type="project" value="TreeGrafter"/>
</dbReference>
<dbReference type="PANTHER" id="PTHR10407">
    <property type="entry name" value="HUNTINGTIN INTERACTING PROTEIN 1"/>
    <property type="match status" value="1"/>
</dbReference>
<feature type="domain" description="AP180 N-terminal homology (ANTH)" evidence="1">
    <location>
        <begin position="21"/>
        <end position="267"/>
    </location>
</feature>
<dbReference type="GO" id="GO:0051015">
    <property type="term" value="F:actin filament binding"/>
    <property type="evidence" value="ECO:0007669"/>
    <property type="project" value="TreeGrafter"/>
</dbReference>
<dbReference type="Pfam" id="PF07651">
    <property type="entry name" value="ANTH"/>
    <property type="match status" value="1"/>
</dbReference>
<keyword evidence="3" id="KW-1185">Reference proteome</keyword>
<dbReference type="InterPro" id="IPR008942">
    <property type="entry name" value="ENTH_VHS"/>
</dbReference>
<dbReference type="PANTHER" id="PTHR10407:SF15">
    <property type="entry name" value="HUNTINGTIN INTERACTING PROTEIN 1"/>
    <property type="match status" value="1"/>
</dbReference>
<dbReference type="GO" id="GO:0035615">
    <property type="term" value="F:clathrin adaptor activity"/>
    <property type="evidence" value="ECO:0007669"/>
    <property type="project" value="TreeGrafter"/>
</dbReference>
<name>A0A1B0FLP2_GLOMM</name>
<dbReference type="GO" id="GO:0007015">
    <property type="term" value="P:actin filament organization"/>
    <property type="evidence" value="ECO:0007669"/>
    <property type="project" value="TreeGrafter"/>
</dbReference>
<proteinExistence type="predicted"/>
<dbReference type="EnsemblMetazoa" id="GMOY004792-RA">
    <property type="protein sequence ID" value="GMOY004792-PA"/>
    <property type="gene ID" value="GMOY004792"/>
</dbReference>
<dbReference type="InterPro" id="IPR030224">
    <property type="entry name" value="Sla2_fam"/>
</dbReference>
<dbReference type="InterPro" id="IPR011417">
    <property type="entry name" value="ANTH_dom"/>
</dbReference>
<dbReference type="EMBL" id="CCAG010008402">
    <property type="status" value="NOT_ANNOTATED_CDS"/>
    <property type="molecule type" value="Genomic_DNA"/>
</dbReference>
<accession>A0A1B0FLP2</accession>
<dbReference type="GO" id="GO:0030136">
    <property type="term" value="C:clathrin-coated vesicle"/>
    <property type="evidence" value="ECO:0007669"/>
    <property type="project" value="TreeGrafter"/>
</dbReference>
<protein>
    <recommendedName>
        <fullName evidence="1">AP180 N-terminal homology (ANTH) domain-containing protein</fullName>
    </recommendedName>
</protein>
<dbReference type="GO" id="GO:0080025">
    <property type="term" value="F:phosphatidylinositol-3,5-bisphosphate binding"/>
    <property type="evidence" value="ECO:0007669"/>
    <property type="project" value="TreeGrafter"/>
</dbReference>
<dbReference type="GO" id="GO:0048268">
    <property type="term" value="P:clathrin coat assembly"/>
    <property type="evidence" value="ECO:0007669"/>
    <property type="project" value="TreeGrafter"/>
</dbReference>